<dbReference type="AlphaFoldDB" id="A0A0F8Y6D2"/>
<protein>
    <submittedName>
        <fullName evidence="2">Uncharacterized protein</fullName>
    </submittedName>
</protein>
<feature type="non-terminal residue" evidence="2">
    <location>
        <position position="1"/>
    </location>
</feature>
<comment type="caution">
    <text evidence="2">The sequence shown here is derived from an EMBL/GenBank/DDBJ whole genome shotgun (WGS) entry which is preliminary data.</text>
</comment>
<evidence type="ECO:0000256" key="1">
    <source>
        <dbReference type="SAM" id="Phobius"/>
    </source>
</evidence>
<dbReference type="EMBL" id="LAZR01068383">
    <property type="protein sequence ID" value="KKK49739.1"/>
    <property type="molecule type" value="Genomic_DNA"/>
</dbReference>
<name>A0A0F8Y6D2_9ZZZZ</name>
<keyword evidence="1" id="KW-1133">Transmembrane helix</keyword>
<feature type="transmembrane region" description="Helical" evidence="1">
    <location>
        <begin position="156"/>
        <end position="181"/>
    </location>
</feature>
<proteinExistence type="predicted"/>
<evidence type="ECO:0000313" key="2">
    <source>
        <dbReference type="EMBL" id="KKK49739.1"/>
    </source>
</evidence>
<accession>A0A0F8Y6D2</accession>
<sequence>ALAWVGFAVHVIFAAPVVILLLLWELLYWIGGILGPFFVWIWSLLVAVNWAGLFYVFGMGMLCLVGIVVTFWLLYRLGLFLFNRGCFTILIEKSCNYREERRAKINARIAERREKQRLAKKEQDEYYKEHKKVIDAKKLKRQKSAQKWVDTINKTFAPLVWVIEKVLMAIAFVFISIWWLIKKIGEIFYVLWHMLTSTVSNHCPPIDFIESYEDEGELVGFTLRGENKKLFINSDKFPKGFKARTGKDADYKKVRINYNLVASSTPDVDNRYTVHSINSIKYLPKPRVKKTNTDGK</sequence>
<feature type="transmembrane region" description="Helical" evidence="1">
    <location>
        <begin position="6"/>
        <end position="24"/>
    </location>
</feature>
<keyword evidence="1" id="KW-0472">Membrane</keyword>
<reference evidence="2" key="1">
    <citation type="journal article" date="2015" name="Nature">
        <title>Complex archaea that bridge the gap between prokaryotes and eukaryotes.</title>
        <authorList>
            <person name="Spang A."/>
            <person name="Saw J.H."/>
            <person name="Jorgensen S.L."/>
            <person name="Zaremba-Niedzwiedzka K."/>
            <person name="Martijn J."/>
            <person name="Lind A.E."/>
            <person name="van Eijk R."/>
            <person name="Schleper C."/>
            <person name="Guy L."/>
            <person name="Ettema T.J."/>
        </authorList>
    </citation>
    <scope>NUCLEOTIDE SEQUENCE</scope>
</reference>
<organism evidence="2">
    <name type="scientific">marine sediment metagenome</name>
    <dbReference type="NCBI Taxonomy" id="412755"/>
    <lineage>
        <taxon>unclassified sequences</taxon>
        <taxon>metagenomes</taxon>
        <taxon>ecological metagenomes</taxon>
    </lineage>
</organism>
<keyword evidence="1" id="KW-0812">Transmembrane</keyword>
<feature type="transmembrane region" description="Helical" evidence="1">
    <location>
        <begin position="54"/>
        <end position="75"/>
    </location>
</feature>
<feature type="transmembrane region" description="Helical" evidence="1">
    <location>
        <begin position="29"/>
        <end position="48"/>
    </location>
</feature>
<gene>
    <name evidence="2" type="ORF">LCGC14_3132020</name>
</gene>